<dbReference type="GO" id="GO:0051539">
    <property type="term" value="F:4 iron, 4 sulfur cluster binding"/>
    <property type="evidence" value="ECO:0007669"/>
    <property type="project" value="UniProtKB-KW"/>
</dbReference>
<gene>
    <name evidence="6" type="ORF">MPEBLZ_03403</name>
</gene>
<accession>A0A0P7ZBT1</accession>
<dbReference type="PATRIC" id="fig|1719120.3.peg.3695"/>
<comment type="caution">
    <text evidence="6">The sequence shown here is derived from an EMBL/GenBank/DDBJ whole genome shotgun (WGS) entry which is preliminary data.</text>
</comment>
<feature type="domain" description="tRNA wybutosine-synthesis" evidence="5">
    <location>
        <begin position="14"/>
        <end position="74"/>
    </location>
</feature>
<evidence type="ECO:0000256" key="2">
    <source>
        <dbReference type="ARBA" id="ARBA00022485"/>
    </source>
</evidence>
<keyword evidence="3" id="KW-0819">tRNA processing</keyword>
<evidence type="ECO:0000256" key="1">
    <source>
        <dbReference type="ARBA" id="ARBA00001966"/>
    </source>
</evidence>
<protein>
    <submittedName>
        <fullName evidence="6">tRNA-modifying enzyme</fullName>
    </submittedName>
</protein>
<dbReference type="GO" id="GO:0016829">
    <property type="term" value="F:lyase activity"/>
    <property type="evidence" value="ECO:0007669"/>
    <property type="project" value="UniProtKB-KW"/>
</dbReference>
<evidence type="ECO:0000256" key="4">
    <source>
        <dbReference type="ARBA" id="ARBA00023239"/>
    </source>
</evidence>
<dbReference type="PANTHER" id="PTHR13930:SF0">
    <property type="entry name" value="S-ADENOSYL-L-METHIONINE-DEPENDENT TRNA 4-DEMETHYLWYOSINE SYNTHASE TYW1-RELATED"/>
    <property type="match status" value="1"/>
</dbReference>
<proteinExistence type="predicted"/>
<evidence type="ECO:0000313" key="7">
    <source>
        <dbReference type="Proteomes" id="UP000050360"/>
    </source>
</evidence>
<keyword evidence="2" id="KW-0004">4Fe-4S</keyword>
<evidence type="ECO:0000259" key="5">
    <source>
        <dbReference type="Pfam" id="PF08608"/>
    </source>
</evidence>
<keyword evidence="2" id="KW-0411">Iron-sulfur</keyword>
<dbReference type="Pfam" id="PF08608">
    <property type="entry name" value="Wyosine_form"/>
    <property type="match status" value="1"/>
</dbReference>
<dbReference type="Proteomes" id="UP000050360">
    <property type="component" value="Unassembled WGS sequence"/>
</dbReference>
<evidence type="ECO:0000256" key="3">
    <source>
        <dbReference type="ARBA" id="ARBA00022694"/>
    </source>
</evidence>
<dbReference type="EMBL" id="LKCM01000271">
    <property type="protein sequence ID" value="KPQ42041.1"/>
    <property type="molecule type" value="Genomic_DNA"/>
</dbReference>
<name>A0A0P7ZBT1_9EURY</name>
<organism evidence="6 7">
    <name type="scientific">Candidatus Methanoperedens nitratireducens</name>
    <dbReference type="NCBI Taxonomy" id="1392998"/>
    <lineage>
        <taxon>Archaea</taxon>
        <taxon>Methanobacteriati</taxon>
        <taxon>Methanobacteriota</taxon>
        <taxon>Stenosarchaea group</taxon>
        <taxon>Methanomicrobia</taxon>
        <taxon>Methanosarcinales</taxon>
        <taxon>ANME-2 cluster</taxon>
        <taxon>Candidatus Methanoperedentaceae</taxon>
        <taxon>Candidatus Methanoperedens</taxon>
    </lineage>
</organism>
<dbReference type="Gene3D" id="3.20.20.70">
    <property type="entry name" value="Aldolase class I"/>
    <property type="match status" value="1"/>
</dbReference>
<evidence type="ECO:0000313" key="6">
    <source>
        <dbReference type="EMBL" id="KPQ42041.1"/>
    </source>
</evidence>
<keyword evidence="2" id="KW-0479">Metal-binding</keyword>
<dbReference type="InterPro" id="IPR013785">
    <property type="entry name" value="Aldolase_TIM"/>
</dbReference>
<dbReference type="InterPro" id="IPR034556">
    <property type="entry name" value="tRNA_wybutosine-synthase"/>
</dbReference>
<dbReference type="AlphaFoldDB" id="A0A0P7ZBT1"/>
<dbReference type="InterPro" id="IPR013917">
    <property type="entry name" value="tRNA_wybutosine-synth"/>
</dbReference>
<reference evidence="6 7" key="1">
    <citation type="submission" date="2015-09" db="EMBL/GenBank/DDBJ databases">
        <title>A metagenomics-based metabolic model of nitrate-dependent anaerobic oxidation of methane by Methanoperedens-like archaea.</title>
        <authorList>
            <person name="Arshad A."/>
            <person name="Speth D.R."/>
            <person name="De Graaf R.M."/>
            <person name="Op Den Camp H.J."/>
            <person name="Jetten M.S."/>
            <person name="Welte C.U."/>
        </authorList>
    </citation>
    <scope>NUCLEOTIDE SEQUENCE [LARGE SCALE GENOMIC DNA]</scope>
</reference>
<sequence length="81" mass="9078">MVDPEGYARLIELARPDYVELKAYMHLGFSRKRLSQDNMPSHEEVLGFSEQVAQALEYQIADDSGGSRVVLLSKDGGKHNI</sequence>
<keyword evidence="2" id="KW-0408">Iron</keyword>
<comment type="cofactor">
    <cofactor evidence="1">
        <name>[4Fe-4S] cluster</name>
        <dbReference type="ChEBI" id="CHEBI:49883"/>
    </cofactor>
</comment>
<dbReference type="GO" id="GO:0008033">
    <property type="term" value="P:tRNA processing"/>
    <property type="evidence" value="ECO:0007669"/>
    <property type="project" value="UniProtKB-KW"/>
</dbReference>
<keyword evidence="4" id="KW-0456">Lyase</keyword>
<dbReference type="PANTHER" id="PTHR13930">
    <property type="entry name" value="S-ADENOSYL-L-METHIONINE-DEPENDENT TRNA 4-DEMETHYLWYOSINE SYNTHASE"/>
    <property type="match status" value="1"/>
</dbReference>